<organism evidence="1 4">
    <name type="scientific">Bifidobacterium longum</name>
    <dbReference type="NCBI Taxonomy" id="216816"/>
    <lineage>
        <taxon>Bacteria</taxon>
        <taxon>Bacillati</taxon>
        <taxon>Actinomycetota</taxon>
        <taxon>Actinomycetes</taxon>
        <taxon>Bifidobacteriales</taxon>
        <taxon>Bifidobacteriaceae</taxon>
        <taxon>Bifidobacterium</taxon>
    </lineage>
</organism>
<dbReference type="AlphaFoldDB" id="A0A396FW24"/>
<evidence type="ECO:0000313" key="1">
    <source>
        <dbReference type="EMBL" id="KAB6838032.1"/>
    </source>
</evidence>
<reference evidence="3 4" key="1">
    <citation type="journal article" date="2019" name="Nat. Med.">
        <title>A library of human gut bacterial isolates paired with longitudinal multiomics data enables mechanistic microbiome research.</title>
        <authorList>
            <person name="Poyet M."/>
            <person name="Groussin M."/>
            <person name="Gibbons S.M."/>
            <person name="Avila-Pacheco J."/>
            <person name="Jiang X."/>
            <person name="Kearney S.M."/>
            <person name="Perrotta A.R."/>
            <person name="Berdy B."/>
            <person name="Zhao S."/>
            <person name="Lieberman T.D."/>
            <person name="Swanson P.K."/>
            <person name="Smith M."/>
            <person name="Roesemann S."/>
            <person name="Alexander J.E."/>
            <person name="Rich S.A."/>
            <person name="Livny J."/>
            <person name="Vlamakis H."/>
            <person name="Clish C."/>
            <person name="Bullock K."/>
            <person name="Deik A."/>
            <person name="Scott J."/>
            <person name="Pierce K.A."/>
            <person name="Xavier R.J."/>
            <person name="Alm E.J."/>
        </authorList>
    </citation>
    <scope>NUCLEOTIDE SEQUENCE [LARGE SCALE GENOMIC DNA]</scope>
    <source>
        <strain evidence="2 3">BIOML-A166</strain>
        <strain evidence="1 4">BIOML-A320</strain>
    </source>
</reference>
<protein>
    <submittedName>
        <fullName evidence="1">Helix-turn-helix transcriptional regulator</fullName>
    </submittedName>
</protein>
<name>A0A396FW24_BIFLN</name>
<dbReference type="InterPro" id="IPR010982">
    <property type="entry name" value="Lambda_DNA-bd_dom_sf"/>
</dbReference>
<dbReference type="CDD" id="cd00093">
    <property type="entry name" value="HTH_XRE"/>
    <property type="match status" value="1"/>
</dbReference>
<proteinExistence type="predicted"/>
<accession>A0A396FW24</accession>
<dbReference type="InterPro" id="IPR001387">
    <property type="entry name" value="Cro/C1-type_HTH"/>
</dbReference>
<dbReference type="RefSeq" id="WP_051994492.1">
    <property type="nucleotide sequence ID" value="NZ_CAXSUE010000016.1"/>
</dbReference>
<dbReference type="GO" id="GO:0003677">
    <property type="term" value="F:DNA binding"/>
    <property type="evidence" value="ECO:0007669"/>
    <property type="project" value="InterPro"/>
</dbReference>
<dbReference type="Gene3D" id="1.10.260.40">
    <property type="entry name" value="lambda repressor-like DNA-binding domains"/>
    <property type="match status" value="1"/>
</dbReference>
<dbReference type="Proteomes" id="UP000478746">
    <property type="component" value="Unassembled WGS sequence"/>
</dbReference>
<dbReference type="Proteomes" id="UP000461165">
    <property type="component" value="Unassembled WGS sequence"/>
</dbReference>
<dbReference type="EMBL" id="WDVF01000010">
    <property type="protein sequence ID" value="KAB7135256.1"/>
    <property type="molecule type" value="Genomic_DNA"/>
</dbReference>
<gene>
    <name evidence="2" type="ORF">GBC97_06555</name>
    <name evidence="1" type="ORF">GBK08_06665</name>
</gene>
<sequence length="80" mass="8886">MKKQQDAKGTSDMKEWLKAQGISYRKLAASMGSSAATVCKKLNGETPWQQRDLLFFHDKFGLSSDFVLGISSDADREEVA</sequence>
<evidence type="ECO:0000313" key="4">
    <source>
        <dbReference type="Proteomes" id="UP000478746"/>
    </source>
</evidence>
<dbReference type="SUPFAM" id="SSF47413">
    <property type="entry name" value="lambda repressor-like DNA-binding domains"/>
    <property type="match status" value="1"/>
</dbReference>
<evidence type="ECO:0000313" key="2">
    <source>
        <dbReference type="EMBL" id="KAB7135256.1"/>
    </source>
</evidence>
<evidence type="ECO:0000313" key="3">
    <source>
        <dbReference type="Proteomes" id="UP000461165"/>
    </source>
</evidence>
<comment type="caution">
    <text evidence="1">The sequence shown here is derived from an EMBL/GenBank/DDBJ whole genome shotgun (WGS) entry which is preliminary data.</text>
</comment>
<dbReference type="EMBL" id="WEAY01000010">
    <property type="protein sequence ID" value="KAB6838032.1"/>
    <property type="molecule type" value="Genomic_DNA"/>
</dbReference>